<reference evidence="5" key="1">
    <citation type="submission" date="2016-10" db="EMBL/GenBank/DDBJ databases">
        <authorList>
            <person name="Varghese N."/>
            <person name="Submissions S."/>
        </authorList>
    </citation>
    <scope>NUCLEOTIDE SEQUENCE [LARGE SCALE GENOMIC DNA]</scope>
    <source>
        <strain evidence="5">DSM 23925</strain>
    </source>
</reference>
<evidence type="ECO:0000313" key="4">
    <source>
        <dbReference type="EMBL" id="SFN73995.1"/>
    </source>
</evidence>
<keyword evidence="1" id="KW-0805">Transcription regulation</keyword>
<dbReference type="PANTHER" id="PTHR47893">
    <property type="entry name" value="REGULATORY PROTEIN PCHR"/>
    <property type="match status" value="1"/>
</dbReference>
<evidence type="ECO:0000256" key="1">
    <source>
        <dbReference type="ARBA" id="ARBA00023015"/>
    </source>
</evidence>
<dbReference type="RefSeq" id="WP_092207870.1">
    <property type="nucleotide sequence ID" value="NZ_FOVN01000003.1"/>
</dbReference>
<dbReference type="OrthoDB" id="2666928at2"/>
<dbReference type="EMBL" id="FOVN01000003">
    <property type="protein sequence ID" value="SFN73995.1"/>
    <property type="molecule type" value="Genomic_DNA"/>
</dbReference>
<evidence type="ECO:0000313" key="5">
    <source>
        <dbReference type="Proteomes" id="UP000198705"/>
    </source>
</evidence>
<evidence type="ECO:0000256" key="2">
    <source>
        <dbReference type="ARBA" id="ARBA00023163"/>
    </source>
</evidence>
<dbReference type="Proteomes" id="UP000198705">
    <property type="component" value="Unassembled WGS sequence"/>
</dbReference>
<dbReference type="InterPro" id="IPR053142">
    <property type="entry name" value="PchR_regulatory_protein"/>
</dbReference>
<gene>
    <name evidence="4" type="ORF">SAMN04487989_103130</name>
</gene>
<feature type="domain" description="HTH araC/xylS-type" evidence="3">
    <location>
        <begin position="236"/>
        <end position="334"/>
    </location>
</feature>
<dbReference type="SUPFAM" id="SSF46689">
    <property type="entry name" value="Homeodomain-like"/>
    <property type="match status" value="1"/>
</dbReference>
<dbReference type="STRING" id="649333.SAMN04487989_103130"/>
<dbReference type="GO" id="GO:0043565">
    <property type="term" value="F:sequence-specific DNA binding"/>
    <property type="evidence" value="ECO:0007669"/>
    <property type="project" value="InterPro"/>
</dbReference>
<evidence type="ECO:0000259" key="3">
    <source>
        <dbReference type="PROSITE" id="PS01124"/>
    </source>
</evidence>
<dbReference type="InterPro" id="IPR009057">
    <property type="entry name" value="Homeodomain-like_sf"/>
</dbReference>
<dbReference type="GO" id="GO:0003700">
    <property type="term" value="F:DNA-binding transcription factor activity"/>
    <property type="evidence" value="ECO:0007669"/>
    <property type="project" value="InterPro"/>
</dbReference>
<protein>
    <submittedName>
        <fullName evidence="4">Transcriptional regulator, AraC family</fullName>
    </submittedName>
</protein>
<proteinExistence type="predicted"/>
<organism evidence="4 5">
    <name type="scientific">Bizionia echini</name>
    <dbReference type="NCBI Taxonomy" id="649333"/>
    <lineage>
        <taxon>Bacteria</taxon>
        <taxon>Pseudomonadati</taxon>
        <taxon>Bacteroidota</taxon>
        <taxon>Flavobacteriia</taxon>
        <taxon>Flavobacteriales</taxon>
        <taxon>Flavobacteriaceae</taxon>
        <taxon>Bizionia</taxon>
    </lineage>
</organism>
<dbReference type="AlphaFoldDB" id="A0A1I5BGZ9"/>
<dbReference type="SMART" id="SM00342">
    <property type="entry name" value="HTH_ARAC"/>
    <property type="match status" value="1"/>
</dbReference>
<keyword evidence="5" id="KW-1185">Reference proteome</keyword>
<dbReference type="PANTHER" id="PTHR47893:SF1">
    <property type="entry name" value="REGULATORY PROTEIN PCHR"/>
    <property type="match status" value="1"/>
</dbReference>
<dbReference type="Pfam" id="PF12833">
    <property type="entry name" value="HTH_18"/>
    <property type="match status" value="1"/>
</dbReference>
<sequence length="342" mass="38853">MKTAYLQAKTIEATFQQLQNTFGGKFTVDYKEHTLEVDSELGKGIIKGVPFKDGITYLEFDMVFYHDFVLSINTPDKNPIYFTYCSKGQLGHSFGETGEKRVLGSFQTGILTSRQAEENLLYFKKDEQLKTTLITVQTTGSANHTDAQGLKSKLHDTFFKNFDKENFVYIGSHNLKISEKIDQLQAITQKGLVRSLLIQGLVHVILALEIQQHSDDLKNRSQNTGTLTVSEMATIKTVSDYVNENSESQITITDLYSKFGLSPSKLQEGFKLMHGHTVTEYIREVRIKKAEDLLKNTDMNISQVVYTIGLTSRSYFSKIFKEKYNCSPKDYKFAQRELAMSA</sequence>
<dbReference type="InterPro" id="IPR018060">
    <property type="entry name" value="HTH_AraC"/>
</dbReference>
<dbReference type="Gene3D" id="1.10.10.60">
    <property type="entry name" value="Homeodomain-like"/>
    <property type="match status" value="2"/>
</dbReference>
<accession>A0A1I5BGZ9</accession>
<dbReference type="PROSITE" id="PS01124">
    <property type="entry name" value="HTH_ARAC_FAMILY_2"/>
    <property type="match status" value="1"/>
</dbReference>
<name>A0A1I5BGZ9_9FLAO</name>
<keyword evidence="2" id="KW-0804">Transcription</keyword>